<evidence type="ECO:0000313" key="1">
    <source>
        <dbReference type="Ensembl" id="ENSCSEP00000030274.1"/>
    </source>
</evidence>
<dbReference type="Proteomes" id="UP000265120">
    <property type="component" value="Unassembled WGS sequence"/>
</dbReference>
<protein>
    <submittedName>
        <fullName evidence="1">Uncharacterized protein</fullName>
    </submittedName>
</protein>
<reference evidence="1" key="1">
    <citation type="submission" date="2025-08" db="UniProtKB">
        <authorList>
            <consortium name="Ensembl"/>
        </authorList>
    </citation>
    <scope>IDENTIFICATION</scope>
</reference>
<name>A0A3P8WU51_CYNSE</name>
<dbReference type="Ensembl" id="ENSCSET00000030679.1">
    <property type="protein sequence ID" value="ENSCSEP00000030274.1"/>
    <property type="gene ID" value="ENSCSEG00000019395.1"/>
</dbReference>
<organism evidence="1 2">
    <name type="scientific">Cynoglossus semilaevis</name>
    <name type="common">Tongue sole</name>
    <dbReference type="NCBI Taxonomy" id="244447"/>
    <lineage>
        <taxon>Eukaryota</taxon>
        <taxon>Metazoa</taxon>
        <taxon>Chordata</taxon>
        <taxon>Craniata</taxon>
        <taxon>Vertebrata</taxon>
        <taxon>Euteleostomi</taxon>
        <taxon>Actinopterygii</taxon>
        <taxon>Neopterygii</taxon>
        <taxon>Teleostei</taxon>
        <taxon>Neoteleostei</taxon>
        <taxon>Acanthomorphata</taxon>
        <taxon>Carangaria</taxon>
        <taxon>Pleuronectiformes</taxon>
        <taxon>Pleuronectoidei</taxon>
        <taxon>Cynoglossidae</taxon>
        <taxon>Cynoglossinae</taxon>
        <taxon>Cynoglossus</taxon>
    </lineage>
</organism>
<sequence length="106" mass="11647">MGVGNDSGVFHIFSSGDWSLFTGLSTKQPVGPRREAKNYHSLTLMRAKHQGKSQLPLLCTTPSLPLSSTKAEAWQLISSTAQGLLSQWPDLTCLRMGEVVSERQPY</sequence>
<keyword evidence="2" id="KW-1185">Reference proteome</keyword>
<dbReference type="AlphaFoldDB" id="A0A3P8WU51"/>
<accession>A0A3P8WU51</accession>
<evidence type="ECO:0000313" key="2">
    <source>
        <dbReference type="Proteomes" id="UP000265120"/>
    </source>
</evidence>
<reference evidence="1" key="2">
    <citation type="submission" date="2025-09" db="UniProtKB">
        <authorList>
            <consortium name="Ensembl"/>
        </authorList>
    </citation>
    <scope>IDENTIFICATION</scope>
</reference>
<dbReference type="InParanoid" id="A0A3P8WU51"/>
<proteinExistence type="predicted"/>